<evidence type="ECO:0000256" key="1">
    <source>
        <dbReference type="SAM" id="Phobius"/>
    </source>
</evidence>
<keyword evidence="1" id="KW-0812">Transmembrane</keyword>
<sequence length="120" mass="13704">MIARAHFFSKAQRILAAKLCFFIFFTKMLISMTPIFVDVLDKGTVLQVVMQLEIENTAKGNNSNNEDLHEHSIKIFKPDAIDFLSFNPTVENSGRTKHYLRNERTICAFHPRVPTPPPNA</sequence>
<evidence type="ECO:0000313" key="2">
    <source>
        <dbReference type="EMBL" id="QGA27704.1"/>
    </source>
</evidence>
<keyword evidence="3" id="KW-1185">Reference proteome</keyword>
<evidence type="ECO:0000313" key="3">
    <source>
        <dbReference type="Proteomes" id="UP000326921"/>
    </source>
</evidence>
<dbReference type="KEGG" id="sphe:GFH32_15865"/>
<reference evidence="2 3" key="1">
    <citation type="submission" date="2019-10" db="EMBL/GenBank/DDBJ databases">
        <authorList>
            <person name="Dong K."/>
        </authorList>
    </citation>
    <scope>NUCLEOTIDE SEQUENCE [LARGE SCALE GENOMIC DNA]</scope>
    <source>
        <strain evidence="3">dk4302</strain>
    </source>
</reference>
<keyword evidence="1" id="KW-0472">Membrane</keyword>
<dbReference type="AlphaFoldDB" id="A0A5Q0QEJ5"/>
<dbReference type="EMBL" id="CP045652">
    <property type="protein sequence ID" value="QGA27704.1"/>
    <property type="molecule type" value="Genomic_DNA"/>
</dbReference>
<organism evidence="2 3">
    <name type="scientific">Sphingobacterium zhuxiongii</name>
    <dbReference type="NCBI Taxonomy" id="2662364"/>
    <lineage>
        <taxon>Bacteria</taxon>
        <taxon>Pseudomonadati</taxon>
        <taxon>Bacteroidota</taxon>
        <taxon>Sphingobacteriia</taxon>
        <taxon>Sphingobacteriales</taxon>
        <taxon>Sphingobacteriaceae</taxon>
        <taxon>Sphingobacterium</taxon>
    </lineage>
</organism>
<dbReference type="RefSeq" id="WP_153512531.1">
    <property type="nucleotide sequence ID" value="NZ_CP045652.1"/>
</dbReference>
<proteinExistence type="predicted"/>
<dbReference type="Proteomes" id="UP000326921">
    <property type="component" value="Chromosome"/>
</dbReference>
<name>A0A5Q0QEJ5_9SPHI</name>
<protein>
    <submittedName>
        <fullName evidence="2">Uncharacterized protein</fullName>
    </submittedName>
</protein>
<feature type="transmembrane region" description="Helical" evidence="1">
    <location>
        <begin position="15"/>
        <end position="37"/>
    </location>
</feature>
<gene>
    <name evidence="2" type="ORF">GFH32_15865</name>
</gene>
<keyword evidence="1" id="KW-1133">Transmembrane helix</keyword>
<accession>A0A5Q0QEJ5</accession>